<name>A0ABT3A7L2_9ALTE</name>
<evidence type="ECO:0000313" key="6">
    <source>
        <dbReference type="Proteomes" id="UP001652504"/>
    </source>
</evidence>
<gene>
    <name evidence="5" type="ORF">OE749_08155</name>
</gene>
<proteinExistence type="predicted"/>
<feature type="domain" description="HTH LytTR-type" evidence="4">
    <location>
        <begin position="147"/>
        <end position="251"/>
    </location>
</feature>
<dbReference type="PANTHER" id="PTHR37299">
    <property type="entry name" value="TRANSCRIPTIONAL REGULATOR-RELATED"/>
    <property type="match status" value="1"/>
</dbReference>
<keyword evidence="5" id="KW-0238">DNA-binding</keyword>
<comment type="caution">
    <text evidence="5">The sequence shown here is derived from an EMBL/GenBank/DDBJ whole genome shotgun (WGS) entry which is preliminary data.</text>
</comment>
<dbReference type="PROSITE" id="PS50110">
    <property type="entry name" value="RESPONSE_REGULATORY"/>
    <property type="match status" value="1"/>
</dbReference>
<dbReference type="EMBL" id="JAOWKX010000003">
    <property type="protein sequence ID" value="MCV2884666.1"/>
    <property type="molecule type" value="Genomic_DNA"/>
</dbReference>
<dbReference type="GO" id="GO:0003677">
    <property type="term" value="F:DNA binding"/>
    <property type="evidence" value="ECO:0007669"/>
    <property type="project" value="UniProtKB-KW"/>
</dbReference>
<dbReference type="InterPro" id="IPR007492">
    <property type="entry name" value="LytTR_DNA-bd_dom"/>
</dbReference>
<dbReference type="RefSeq" id="WP_263711943.1">
    <property type="nucleotide sequence ID" value="NZ_JAOWKX010000003.1"/>
</dbReference>
<evidence type="ECO:0000256" key="1">
    <source>
        <dbReference type="ARBA" id="ARBA00023012"/>
    </source>
</evidence>
<dbReference type="Gene3D" id="2.40.50.1020">
    <property type="entry name" value="LytTr DNA-binding domain"/>
    <property type="match status" value="1"/>
</dbReference>
<evidence type="ECO:0000259" key="3">
    <source>
        <dbReference type="PROSITE" id="PS50110"/>
    </source>
</evidence>
<evidence type="ECO:0000256" key="2">
    <source>
        <dbReference type="PROSITE-ProRule" id="PRU00169"/>
    </source>
</evidence>
<feature type="domain" description="Response regulatory" evidence="3">
    <location>
        <begin position="3"/>
        <end position="114"/>
    </location>
</feature>
<dbReference type="PANTHER" id="PTHR37299:SF1">
    <property type="entry name" value="STAGE 0 SPORULATION PROTEIN A HOMOLOG"/>
    <property type="match status" value="1"/>
</dbReference>
<organism evidence="5 6">
    <name type="scientific">Fluctibacter corallii</name>
    <dbReference type="NCBI Taxonomy" id="2984329"/>
    <lineage>
        <taxon>Bacteria</taxon>
        <taxon>Pseudomonadati</taxon>
        <taxon>Pseudomonadota</taxon>
        <taxon>Gammaproteobacteria</taxon>
        <taxon>Alteromonadales</taxon>
        <taxon>Alteromonadaceae</taxon>
        <taxon>Fluctibacter</taxon>
    </lineage>
</organism>
<keyword evidence="6" id="KW-1185">Reference proteome</keyword>
<dbReference type="SMART" id="SM00850">
    <property type="entry name" value="LytTR"/>
    <property type="match status" value="1"/>
</dbReference>
<protein>
    <submittedName>
        <fullName evidence="5">LytTR family DNA-binding domain-containing protein</fullName>
    </submittedName>
</protein>
<evidence type="ECO:0000313" key="5">
    <source>
        <dbReference type="EMBL" id="MCV2884666.1"/>
    </source>
</evidence>
<dbReference type="PROSITE" id="PS50930">
    <property type="entry name" value="HTH_LYTTR"/>
    <property type="match status" value="1"/>
</dbReference>
<evidence type="ECO:0000259" key="4">
    <source>
        <dbReference type="PROSITE" id="PS50930"/>
    </source>
</evidence>
<dbReference type="SUPFAM" id="SSF52172">
    <property type="entry name" value="CheY-like"/>
    <property type="match status" value="1"/>
</dbReference>
<sequence>MLNILIADDELLARETLKLLLTQQPDIGHVYEAESGTKALELAVKHEPELVILDIEMPGMTGIEVARALPKACSVLFATAYNEFAVMAFEVNAVDYILKPFDDSRFSAAIAKARSRIESTLTADMGKVSEMIQQLISSQQTHYKKRLVIRDPGRIRLIDVAQIDFVTGAGNYVELNLRDGTKVLHRETMATLENQLDPLDFVRIHRSSIVRRSSISELRPNDKGDYSVILYSGEVLTLSRRNRNKLNELTC</sequence>
<reference evidence="5 6" key="1">
    <citation type="submission" date="2022-10" db="EMBL/GenBank/DDBJ databases">
        <title>Aestuariibacter sp. AA17 isolated from Montipora capitata coral fragment.</title>
        <authorList>
            <person name="Emsley S.A."/>
            <person name="Pfannmuller K.M."/>
            <person name="Loughran R.M."/>
            <person name="Shlafstein M."/>
            <person name="Papke E."/>
            <person name="Saw J.H."/>
            <person name="Ushijima B."/>
            <person name="Videau P."/>
        </authorList>
    </citation>
    <scope>NUCLEOTIDE SEQUENCE [LARGE SCALE GENOMIC DNA]</scope>
    <source>
        <strain evidence="5 6">AA17</strain>
    </source>
</reference>
<dbReference type="Proteomes" id="UP001652504">
    <property type="component" value="Unassembled WGS sequence"/>
</dbReference>
<accession>A0ABT3A7L2</accession>
<dbReference type="InterPro" id="IPR011006">
    <property type="entry name" value="CheY-like_superfamily"/>
</dbReference>
<keyword evidence="2" id="KW-0597">Phosphoprotein</keyword>
<dbReference type="Pfam" id="PF04397">
    <property type="entry name" value="LytTR"/>
    <property type="match status" value="1"/>
</dbReference>
<feature type="modified residue" description="4-aspartylphosphate" evidence="2">
    <location>
        <position position="54"/>
    </location>
</feature>
<dbReference type="Gene3D" id="3.40.50.2300">
    <property type="match status" value="1"/>
</dbReference>
<dbReference type="SMART" id="SM00448">
    <property type="entry name" value="REC"/>
    <property type="match status" value="1"/>
</dbReference>
<keyword evidence="1" id="KW-0902">Two-component regulatory system</keyword>
<dbReference type="Pfam" id="PF00072">
    <property type="entry name" value="Response_reg"/>
    <property type="match status" value="1"/>
</dbReference>
<dbReference type="InterPro" id="IPR001789">
    <property type="entry name" value="Sig_transdc_resp-reg_receiver"/>
</dbReference>
<dbReference type="InterPro" id="IPR046947">
    <property type="entry name" value="LytR-like"/>
</dbReference>